<dbReference type="OrthoDB" id="9813231at2"/>
<sequence>MPRGYELGMPHGMPGWVIPLSTYPKTYNGQPLSYVSLAAQKNYHSLYLMALYGNPAADAAFRAEWAATGLKLNMGKSCLRFKTLADIDLDIVTRSVASLSVEDFLATYERIKR</sequence>
<reference evidence="2 3" key="1">
    <citation type="submission" date="2019-03" db="EMBL/GenBank/DDBJ databases">
        <title>Genomics of glacier-inhabiting Cryobacterium strains.</title>
        <authorList>
            <person name="Liu Q."/>
            <person name="Xin Y.-H."/>
        </authorList>
    </citation>
    <scope>NUCLEOTIDE SEQUENCE [LARGE SCALE GENOMIC DNA]</scope>
    <source>
        <strain evidence="2 3">CGMCC 1.4292</strain>
    </source>
</reference>
<accession>A0A4Y8KP55</accession>
<dbReference type="InterPro" id="IPR014922">
    <property type="entry name" value="YdhG-like"/>
</dbReference>
<organism evidence="2 3">
    <name type="scientific">Cryobacterium psychrophilum</name>
    <dbReference type="NCBI Taxonomy" id="41988"/>
    <lineage>
        <taxon>Bacteria</taxon>
        <taxon>Bacillati</taxon>
        <taxon>Actinomycetota</taxon>
        <taxon>Actinomycetes</taxon>
        <taxon>Micrococcales</taxon>
        <taxon>Microbacteriaceae</taxon>
        <taxon>Cryobacterium</taxon>
    </lineage>
</organism>
<evidence type="ECO:0000313" key="2">
    <source>
        <dbReference type="EMBL" id="TFD80227.1"/>
    </source>
</evidence>
<dbReference type="EMBL" id="SOHQ01000017">
    <property type="protein sequence ID" value="TFD80227.1"/>
    <property type="molecule type" value="Genomic_DNA"/>
</dbReference>
<comment type="caution">
    <text evidence="2">The sequence shown here is derived from an EMBL/GenBank/DDBJ whole genome shotgun (WGS) entry which is preliminary data.</text>
</comment>
<evidence type="ECO:0000313" key="3">
    <source>
        <dbReference type="Proteomes" id="UP000298218"/>
    </source>
</evidence>
<dbReference type="AlphaFoldDB" id="A0A4Y8KP55"/>
<name>A0A4Y8KP55_9MICO</name>
<protein>
    <submittedName>
        <fullName evidence="2">DUF1801 domain-containing protein</fullName>
    </submittedName>
</protein>
<evidence type="ECO:0000259" key="1">
    <source>
        <dbReference type="Pfam" id="PF08818"/>
    </source>
</evidence>
<proteinExistence type="predicted"/>
<gene>
    <name evidence="2" type="ORF">E3T53_05805</name>
</gene>
<keyword evidence="3" id="KW-1185">Reference proteome</keyword>
<dbReference type="Pfam" id="PF08818">
    <property type="entry name" value="DUF1801"/>
    <property type="match status" value="1"/>
</dbReference>
<feature type="domain" description="YdhG-like" evidence="1">
    <location>
        <begin position="12"/>
        <end position="96"/>
    </location>
</feature>
<dbReference type="Proteomes" id="UP000298218">
    <property type="component" value="Unassembled WGS sequence"/>
</dbReference>